<comment type="caution">
    <text evidence="2">The sequence shown here is derived from an EMBL/GenBank/DDBJ whole genome shotgun (WGS) entry which is preliminary data.</text>
</comment>
<sequence length="159" mass="17044">MKFNATVDNECGKYSYQIQAPPSPPPSKPKAPMTVGGVQCRDKPTSHHGDVSDGDQDSWAKWVCGDKNGWSGVAMKAGDEPLSWTPTQRDRDALLTYTVSWVEGCEADVESQGISNPVEGATCYQIFRDDFAKCTGNEGVGGSTQAGCLKYDFEGHGGS</sequence>
<name>A0ABR1TP84_9PEZI</name>
<protein>
    <submittedName>
        <fullName evidence="2">Uncharacterized protein</fullName>
    </submittedName>
</protein>
<evidence type="ECO:0000256" key="1">
    <source>
        <dbReference type="SAM" id="MobiDB-lite"/>
    </source>
</evidence>
<dbReference type="EMBL" id="JAQQWM010000009">
    <property type="protein sequence ID" value="KAK8047524.1"/>
    <property type="molecule type" value="Genomic_DNA"/>
</dbReference>
<feature type="compositionally biased region" description="Basic and acidic residues" evidence="1">
    <location>
        <begin position="40"/>
        <end position="51"/>
    </location>
</feature>
<proteinExistence type="predicted"/>
<feature type="region of interest" description="Disordered" evidence="1">
    <location>
        <begin position="14"/>
        <end position="58"/>
    </location>
</feature>
<accession>A0ABR1TP84</accession>
<dbReference type="Proteomes" id="UP001446871">
    <property type="component" value="Unassembled WGS sequence"/>
</dbReference>
<reference evidence="2 3" key="1">
    <citation type="submission" date="2023-01" db="EMBL/GenBank/DDBJ databases">
        <title>Analysis of 21 Apiospora genomes using comparative genomics revels a genus with tremendous synthesis potential of carbohydrate active enzymes and secondary metabolites.</title>
        <authorList>
            <person name="Sorensen T."/>
        </authorList>
    </citation>
    <scope>NUCLEOTIDE SEQUENCE [LARGE SCALE GENOMIC DNA]</scope>
    <source>
        <strain evidence="2 3">CBS 83171</strain>
    </source>
</reference>
<evidence type="ECO:0000313" key="2">
    <source>
        <dbReference type="EMBL" id="KAK8047524.1"/>
    </source>
</evidence>
<evidence type="ECO:0000313" key="3">
    <source>
        <dbReference type="Proteomes" id="UP001446871"/>
    </source>
</evidence>
<gene>
    <name evidence="2" type="ORF">PG996_015588</name>
</gene>
<keyword evidence="3" id="KW-1185">Reference proteome</keyword>
<organism evidence="2 3">
    <name type="scientific">Apiospora saccharicola</name>
    <dbReference type="NCBI Taxonomy" id="335842"/>
    <lineage>
        <taxon>Eukaryota</taxon>
        <taxon>Fungi</taxon>
        <taxon>Dikarya</taxon>
        <taxon>Ascomycota</taxon>
        <taxon>Pezizomycotina</taxon>
        <taxon>Sordariomycetes</taxon>
        <taxon>Xylariomycetidae</taxon>
        <taxon>Amphisphaeriales</taxon>
        <taxon>Apiosporaceae</taxon>
        <taxon>Apiospora</taxon>
    </lineage>
</organism>